<gene>
    <name evidence="2" type="ORF">F444_06338</name>
</gene>
<keyword evidence="1" id="KW-0472">Membrane</keyword>
<sequence>MPSDQTLDSTIHVADGNLRTKLDLTYPDSQANGCSKLRLKSCNVKPLLKRSGGLVAFHLLNAVVAVIGAIAAALTLAALALTFGWVGIALAVAVGAIPFLLLSLLPDRLLKGWLIALCYGALVVGYLGLYVWSWFNVYTMIAPYALAVAGGIGTLLFYLSFFMFLFLVKTEVRSANFVKLTVPFCVTTEDIPEHADPAKRIGLNKNAEMWFVPITMMTCRTWITVLYFATLKVVVGALSAATIFFAVIQPAISLFGGGGAPFFASSLTFHHDPIAYVGVIVSLLILAVVGMVLVAALSVKLTSGILGEWTVKQDQSQDERSEATIQDTASPKAGFAALNVASPTAATA</sequence>
<protein>
    <submittedName>
        <fullName evidence="2">Uncharacterized protein</fullName>
    </submittedName>
</protein>
<dbReference type="EMBL" id="ANJA01001176">
    <property type="protein sequence ID" value="ETO78815.1"/>
    <property type="molecule type" value="Genomic_DNA"/>
</dbReference>
<evidence type="ECO:0000256" key="1">
    <source>
        <dbReference type="SAM" id="Phobius"/>
    </source>
</evidence>
<keyword evidence="1" id="KW-1133">Transmembrane helix</keyword>
<dbReference type="Proteomes" id="UP000028582">
    <property type="component" value="Unassembled WGS sequence"/>
</dbReference>
<feature type="transmembrane region" description="Helical" evidence="1">
    <location>
        <begin position="274"/>
        <end position="297"/>
    </location>
</feature>
<feature type="transmembrane region" description="Helical" evidence="1">
    <location>
        <begin position="55"/>
        <end position="79"/>
    </location>
</feature>
<feature type="transmembrane region" description="Helical" evidence="1">
    <location>
        <begin position="225"/>
        <end position="248"/>
    </location>
</feature>
<dbReference type="AlphaFoldDB" id="A0A081AIV4"/>
<reference evidence="2 3" key="1">
    <citation type="submission" date="2013-11" db="EMBL/GenBank/DDBJ databases">
        <title>The Genome Sequence of Phytophthora parasitica P1976.</title>
        <authorList>
            <consortium name="The Broad Institute Genomics Platform"/>
            <person name="Russ C."/>
            <person name="Tyler B."/>
            <person name="Panabieres F."/>
            <person name="Shan W."/>
            <person name="Tripathy S."/>
            <person name="Grunwald N."/>
            <person name="Machado M."/>
            <person name="Johnson C.S."/>
            <person name="Walker B."/>
            <person name="Young S."/>
            <person name="Zeng Q."/>
            <person name="Gargeya S."/>
            <person name="Fitzgerald M."/>
            <person name="Haas B."/>
            <person name="Abouelleil A."/>
            <person name="Allen A.W."/>
            <person name="Alvarado L."/>
            <person name="Arachchi H.M."/>
            <person name="Berlin A.M."/>
            <person name="Chapman S.B."/>
            <person name="Gainer-Dewar J."/>
            <person name="Goldberg J."/>
            <person name="Griggs A."/>
            <person name="Gujja S."/>
            <person name="Hansen M."/>
            <person name="Howarth C."/>
            <person name="Imamovic A."/>
            <person name="Ireland A."/>
            <person name="Larimer J."/>
            <person name="McCowan C."/>
            <person name="Murphy C."/>
            <person name="Pearson M."/>
            <person name="Poon T.W."/>
            <person name="Priest M."/>
            <person name="Roberts A."/>
            <person name="Saif S."/>
            <person name="Shea T."/>
            <person name="Sisk P."/>
            <person name="Sykes S."/>
            <person name="Wortman J."/>
            <person name="Nusbaum C."/>
            <person name="Birren B."/>
        </authorList>
    </citation>
    <scope>NUCLEOTIDE SEQUENCE [LARGE SCALE GENOMIC DNA]</scope>
    <source>
        <strain evidence="2 3">P1976</strain>
    </source>
</reference>
<evidence type="ECO:0000313" key="3">
    <source>
        <dbReference type="Proteomes" id="UP000028582"/>
    </source>
</evidence>
<name>A0A081AIV4_PHYNI</name>
<evidence type="ECO:0000313" key="2">
    <source>
        <dbReference type="EMBL" id="ETO78815.1"/>
    </source>
</evidence>
<comment type="caution">
    <text evidence="2">The sequence shown here is derived from an EMBL/GenBank/DDBJ whole genome shotgun (WGS) entry which is preliminary data.</text>
</comment>
<feature type="transmembrane region" description="Helical" evidence="1">
    <location>
        <begin position="112"/>
        <end position="135"/>
    </location>
</feature>
<proteinExistence type="predicted"/>
<keyword evidence="1" id="KW-0812">Transmembrane</keyword>
<dbReference type="OrthoDB" id="117581at2759"/>
<feature type="transmembrane region" description="Helical" evidence="1">
    <location>
        <begin position="85"/>
        <end position="105"/>
    </location>
</feature>
<organism evidence="2 3">
    <name type="scientific">Phytophthora nicotianae P1976</name>
    <dbReference type="NCBI Taxonomy" id="1317066"/>
    <lineage>
        <taxon>Eukaryota</taxon>
        <taxon>Sar</taxon>
        <taxon>Stramenopiles</taxon>
        <taxon>Oomycota</taxon>
        <taxon>Peronosporomycetes</taxon>
        <taxon>Peronosporales</taxon>
        <taxon>Peronosporaceae</taxon>
        <taxon>Phytophthora</taxon>
    </lineage>
</organism>
<accession>A0A081AIV4</accession>
<feature type="transmembrane region" description="Helical" evidence="1">
    <location>
        <begin position="141"/>
        <end position="168"/>
    </location>
</feature>